<gene>
    <name evidence="6" type="ORF">UFOPK2656_03399</name>
    <name evidence="7" type="ORF">UFOPK3267_02801</name>
    <name evidence="5" type="ORF">UFOPK4189_02571</name>
</gene>
<feature type="domain" description="Glycosyltransferase 2-like" evidence="4">
    <location>
        <begin position="148"/>
        <end position="209"/>
    </location>
</feature>
<dbReference type="EMBL" id="CAFBIY010000226">
    <property type="protein sequence ID" value="CAB4853274.1"/>
    <property type="molecule type" value="Genomic_DNA"/>
</dbReference>
<dbReference type="GO" id="GO:0016757">
    <property type="term" value="F:glycosyltransferase activity"/>
    <property type="evidence" value="ECO:0007669"/>
    <property type="project" value="UniProtKB-KW"/>
</dbReference>
<dbReference type="PANTHER" id="PTHR43179:SF12">
    <property type="entry name" value="GALACTOFURANOSYLTRANSFERASE GLFT2"/>
    <property type="match status" value="1"/>
</dbReference>
<proteinExistence type="inferred from homology"/>
<dbReference type="SUPFAM" id="SSF53448">
    <property type="entry name" value="Nucleotide-diphospho-sugar transferases"/>
    <property type="match status" value="1"/>
</dbReference>
<comment type="similarity">
    <text evidence="1">Belongs to the glycosyltransferase 2 family.</text>
</comment>
<sequence>MSRARIQLVVYRNEFDAFRRTITAVRACVRHAVASGLVESVTVAIGDCSPTPSLDAQQVSALAAELDGVAALTYTFFDANLGSAGGSNRLAAEGDEELIWVLNPDTYPTPSCLSVLIESLAAEGVGACDARQLPIEHPKGYDLLTGQAYWLTGACMLVRRAAFESVQGFDGHHFPMYCDDVDFSWRLRHAGWTLRTAPRATVFHDKRPTPEGLPSGSEFEHESGALARLKLARRYCRPELEQNELAAFEAAPVPALNRAAADFRALDRADDLPAPMPDAAAVADMEQDYYGPHRFRYAL</sequence>
<dbReference type="InterPro" id="IPR029044">
    <property type="entry name" value="Nucleotide-diphossugar_trans"/>
</dbReference>
<evidence type="ECO:0000256" key="1">
    <source>
        <dbReference type="ARBA" id="ARBA00006739"/>
    </source>
</evidence>
<accession>A0A6J6AAU5</accession>
<dbReference type="AlphaFoldDB" id="A0A6J6AAU5"/>
<protein>
    <submittedName>
        <fullName evidence="5">Unannotated protein</fullName>
    </submittedName>
</protein>
<dbReference type="InterPro" id="IPR001173">
    <property type="entry name" value="Glyco_trans_2-like"/>
</dbReference>
<evidence type="ECO:0000313" key="5">
    <source>
        <dbReference type="EMBL" id="CAB4364809.1"/>
    </source>
</evidence>
<evidence type="ECO:0000313" key="6">
    <source>
        <dbReference type="EMBL" id="CAB4748654.1"/>
    </source>
</evidence>
<evidence type="ECO:0000259" key="4">
    <source>
        <dbReference type="Pfam" id="PF13632"/>
    </source>
</evidence>
<dbReference type="PANTHER" id="PTHR43179">
    <property type="entry name" value="RHAMNOSYLTRANSFERASE WBBL"/>
    <property type="match status" value="1"/>
</dbReference>
<evidence type="ECO:0000313" key="7">
    <source>
        <dbReference type="EMBL" id="CAB4853274.1"/>
    </source>
</evidence>
<dbReference type="EMBL" id="CAEZYF010000038">
    <property type="protein sequence ID" value="CAB4748654.1"/>
    <property type="molecule type" value="Genomic_DNA"/>
</dbReference>
<dbReference type="EMBL" id="CAESGF010000018">
    <property type="protein sequence ID" value="CAB4364809.1"/>
    <property type="molecule type" value="Genomic_DNA"/>
</dbReference>
<dbReference type="Gene3D" id="3.90.550.10">
    <property type="entry name" value="Spore Coat Polysaccharide Biosynthesis Protein SpsA, Chain A"/>
    <property type="match status" value="1"/>
</dbReference>
<reference evidence="5" key="1">
    <citation type="submission" date="2020-05" db="EMBL/GenBank/DDBJ databases">
        <authorList>
            <person name="Chiriac C."/>
            <person name="Salcher M."/>
            <person name="Ghai R."/>
            <person name="Kavagutti S V."/>
        </authorList>
    </citation>
    <scope>NUCLEOTIDE SEQUENCE</scope>
</reference>
<evidence type="ECO:0000256" key="3">
    <source>
        <dbReference type="ARBA" id="ARBA00022679"/>
    </source>
</evidence>
<organism evidence="5">
    <name type="scientific">freshwater metagenome</name>
    <dbReference type="NCBI Taxonomy" id="449393"/>
    <lineage>
        <taxon>unclassified sequences</taxon>
        <taxon>metagenomes</taxon>
        <taxon>ecological metagenomes</taxon>
    </lineage>
</organism>
<evidence type="ECO:0000256" key="2">
    <source>
        <dbReference type="ARBA" id="ARBA00022676"/>
    </source>
</evidence>
<keyword evidence="2" id="KW-0328">Glycosyltransferase</keyword>
<dbReference type="Pfam" id="PF13632">
    <property type="entry name" value="Glyco_trans_2_3"/>
    <property type="match status" value="1"/>
</dbReference>
<keyword evidence="3" id="KW-0808">Transferase</keyword>
<name>A0A6J6AAU5_9ZZZZ</name>